<keyword evidence="3" id="KW-1185">Reference proteome</keyword>
<feature type="domain" description="Helicase ATP-binding" evidence="1">
    <location>
        <begin position="4"/>
        <end position="213"/>
    </location>
</feature>
<dbReference type="GO" id="GO:0004386">
    <property type="term" value="F:helicase activity"/>
    <property type="evidence" value="ECO:0007669"/>
    <property type="project" value="UniProtKB-KW"/>
</dbReference>
<dbReference type="SUPFAM" id="SSF52540">
    <property type="entry name" value="P-loop containing nucleoside triphosphate hydrolases"/>
    <property type="match status" value="2"/>
</dbReference>
<sequence length="737" mass="86008">MINLINGLFGFQDDCVSYLLDKASDSNSKQTIIVKSPTGSGKTIMLIDFIDKYSNNIDPNTCFVWLCPGDGELEEQSKEKMEKLIPNCITNDINDALLQGFNKGRTIFINWQKVTKKGNKAITDSERSNLFERIAEAHRKGIKFLVIIDEEHRNNTSKAKDIIDAFNAKNIIRVSATANKDRMSEWYEINEMDVISSGLITRALYVNEGIENGTSYDIENEYDYLINLADDKRKIISEEYQKLGGKIRPLVIIQFPNSSNMLIETVEKKLESMGYSYTNGLLAKWLDNDKINISSITPNNGIPVFLLMKQAISTGWDCPRAKILVKLRENMNEDFEIQTIGRIRRMPEARHYDNELLDYCYLYTFDEKYKDSVMSGGNAFEVKRVFLKDKCKTFTLTKQTRDLDFDMLGDKETLIKAYNFFMDKYKLSNDFKKNRYILENNNFVFGTTLTESVRQGKFIKIEDIARDNLGSFLDVNFEVNTHGNGIDLLHSIDMIKREIGMTSEKTRTVLRHLFFSKSKSKYKLLKLENREWYAFIINNRSLLRNDFAILTAESVRQMSMALIPKISEFKIPLEELYRYDPSDTDVEQMLSNAYQKYDSSMVVEGVRSKSERLLENYCENNDNVDWVYKNGDKGLQYFSIVYTTSLQHQQLFYPDYIVKLNNGDVWILETKGGEQYGQDKNIDKQVRNKFNAFKHYEKYYHVNWAFVRDKNEKLKYNNTEYFDELSNDNWKPLKDLF</sequence>
<dbReference type="Pfam" id="PF04851">
    <property type="entry name" value="ResIII"/>
    <property type="match status" value="1"/>
</dbReference>
<evidence type="ECO:0000259" key="1">
    <source>
        <dbReference type="SMART" id="SM00487"/>
    </source>
</evidence>
<dbReference type="InterPro" id="IPR006935">
    <property type="entry name" value="Helicase/UvrB_N"/>
</dbReference>
<dbReference type="REBASE" id="295019">
    <property type="entry name" value="CspCT4ORF905P"/>
</dbReference>
<dbReference type="GO" id="GO:0016787">
    <property type="term" value="F:hydrolase activity"/>
    <property type="evidence" value="ECO:0007669"/>
    <property type="project" value="InterPro"/>
</dbReference>
<reference evidence="2 3" key="1">
    <citation type="submission" date="2018-01" db="EMBL/GenBank/DDBJ databases">
        <title>Genome Sequencing and Assembly of Anaerobacter polyendosporus strain CT4.</title>
        <authorList>
            <person name="Tachaapaikoon C."/>
            <person name="Sutheeworapong S."/>
            <person name="Jenjaroenpun P."/>
            <person name="Wongsurawat T."/>
            <person name="Nookeaw I."/>
            <person name="Cheawchanlertfa P."/>
            <person name="Kosugi A."/>
            <person name="Cheevadhanarak S."/>
            <person name="Ratanakhanokchai K."/>
        </authorList>
    </citation>
    <scope>NUCLEOTIDE SEQUENCE [LARGE SCALE GENOMIC DNA]</scope>
    <source>
        <strain evidence="2 3">CT4</strain>
    </source>
</reference>
<dbReference type="Gene3D" id="3.40.50.300">
    <property type="entry name" value="P-loop containing nucleotide triphosphate hydrolases"/>
    <property type="match status" value="2"/>
</dbReference>
<gene>
    <name evidence="2" type="ORF">C1I91_00900</name>
</gene>
<evidence type="ECO:0000313" key="3">
    <source>
        <dbReference type="Proteomes" id="UP000286268"/>
    </source>
</evidence>
<organism evidence="2 3">
    <name type="scientific">Clostridium manihotivorum</name>
    <dbReference type="NCBI Taxonomy" id="2320868"/>
    <lineage>
        <taxon>Bacteria</taxon>
        <taxon>Bacillati</taxon>
        <taxon>Bacillota</taxon>
        <taxon>Clostridia</taxon>
        <taxon>Eubacteriales</taxon>
        <taxon>Clostridiaceae</taxon>
        <taxon>Clostridium</taxon>
    </lineage>
</organism>
<dbReference type="SMART" id="SM00487">
    <property type="entry name" value="DEXDc"/>
    <property type="match status" value="1"/>
</dbReference>
<dbReference type="GO" id="GO:0005524">
    <property type="term" value="F:ATP binding"/>
    <property type="evidence" value="ECO:0007669"/>
    <property type="project" value="InterPro"/>
</dbReference>
<dbReference type="KEGG" id="cmah:C1I91_00900"/>
<keyword evidence="2" id="KW-0347">Helicase</keyword>
<keyword evidence="2" id="KW-0067">ATP-binding</keyword>
<dbReference type="AlphaFoldDB" id="A0A410DMR7"/>
<name>A0A410DMR7_9CLOT</name>
<dbReference type="RefSeq" id="WP_128210806.1">
    <property type="nucleotide sequence ID" value="NZ_CP025746.1"/>
</dbReference>
<accession>A0A410DMR7</accession>
<evidence type="ECO:0000313" key="2">
    <source>
        <dbReference type="EMBL" id="QAA30355.1"/>
    </source>
</evidence>
<keyword evidence="2" id="KW-0547">Nucleotide-binding</keyword>
<dbReference type="GO" id="GO:0003677">
    <property type="term" value="F:DNA binding"/>
    <property type="evidence" value="ECO:0007669"/>
    <property type="project" value="InterPro"/>
</dbReference>
<dbReference type="InterPro" id="IPR014001">
    <property type="entry name" value="Helicase_ATP-bd"/>
</dbReference>
<dbReference type="Proteomes" id="UP000286268">
    <property type="component" value="Chromosome"/>
</dbReference>
<dbReference type="OrthoDB" id="9804145at2"/>
<proteinExistence type="predicted"/>
<keyword evidence="2" id="KW-0378">Hydrolase</keyword>
<dbReference type="InterPro" id="IPR027417">
    <property type="entry name" value="P-loop_NTPase"/>
</dbReference>
<protein>
    <submittedName>
        <fullName evidence="2">DNA helicase</fullName>
    </submittedName>
</protein>
<dbReference type="EMBL" id="CP025746">
    <property type="protein sequence ID" value="QAA30355.1"/>
    <property type="molecule type" value="Genomic_DNA"/>
</dbReference>